<evidence type="ECO:0000256" key="1">
    <source>
        <dbReference type="SAM" id="Phobius"/>
    </source>
</evidence>
<feature type="transmembrane region" description="Helical" evidence="1">
    <location>
        <begin position="615"/>
        <end position="635"/>
    </location>
</feature>
<dbReference type="OrthoDB" id="9765464at2"/>
<sequence>MSYILDRNKVVLMVLMLAVLVFAGATAVAVKKSLSKSENSYLEAHGKARWIKQNLPFRLNARSNDSEVILFKRIFELTDPSQARLNLKAFRGSAIWLDGSPLRKFDGATSKWRDTITIDLPELKPGRHELKIAVINENGHSAMLAWSDELGISTPEGWEASRDDFVWNPAVDAAQTGKLFITDKFKRADKALFGCLPYMLPLFLFAAGFIWLRDNKKMPAPAAEFNLTPEAFRFILIGLWAVMAFNNFHALHLKFGMDSTGHFKYIQYVGDNLALPSPLDGWQMFQPPLYYMISGVFYKILSLIMDLESTLYWLRLIPLTCGAAMIEICFRSAKLVFGKDKQMQIIATLLGGFMPMNFVMSQFWGNEPFAAVFTGLSILMALTLILKQDRRNLKEFMLLGTFLGLAVLSKATASLLIPLCLFFIPLAVLAAGNGEKDQDYQTAKQVNPFLGIGLTSIVTAIVGGWYYLKNWLCYGKPFIGGWDAIREIQWWQDHGYRIWEHFITFGSSILRPVYSTTNGIWDGLYSTLWLDGNLSGISKFGSRPPWNDDLMVATALLALIPTLLILIGIARTFFTPVKSILNGRMFLAGCIAIYFTAVTYLYLNLPVYSTAKASYTLGLLPCYGILAAIGIQPLLKNLYGRAISYGFLTVWGTTIYLTYFV</sequence>
<feature type="transmembrane region" description="Helical" evidence="1">
    <location>
        <begin position="642"/>
        <end position="660"/>
    </location>
</feature>
<feature type="transmembrane region" description="Helical" evidence="1">
    <location>
        <begin position="12"/>
        <end position="30"/>
    </location>
</feature>
<dbReference type="AlphaFoldDB" id="L0RDL7"/>
<dbReference type="KEGG" id="dhy:DESAM_22028"/>
<dbReference type="EMBL" id="FO203522">
    <property type="protein sequence ID" value="CCO24295.1"/>
    <property type="molecule type" value="Genomic_DNA"/>
</dbReference>
<name>L0RDL7_9BACT</name>
<gene>
    <name evidence="3" type="ORF">DESAM_22028</name>
</gene>
<accession>L0RDL7</accession>
<dbReference type="InterPro" id="IPR038731">
    <property type="entry name" value="RgtA/B/C-like"/>
</dbReference>
<dbReference type="eggNOG" id="COG1807">
    <property type="taxonomic scope" value="Bacteria"/>
</dbReference>
<dbReference type="HOGENOM" id="CLU_414896_0_0_7"/>
<dbReference type="Gene3D" id="2.60.120.260">
    <property type="entry name" value="Galactose-binding domain-like"/>
    <property type="match status" value="1"/>
</dbReference>
<feature type="transmembrane region" description="Helical" evidence="1">
    <location>
        <begin position="446"/>
        <end position="468"/>
    </location>
</feature>
<reference evidence="3 4" key="1">
    <citation type="submission" date="2012-10" db="EMBL/GenBank/DDBJ databases">
        <authorList>
            <person name="Genoscope - CEA"/>
        </authorList>
    </citation>
    <scope>NUCLEOTIDE SEQUENCE [LARGE SCALE GENOMIC DNA]</scope>
    <source>
        <strain evidence="4">AM13 / DSM 14728</strain>
    </source>
</reference>
<evidence type="ECO:0000259" key="2">
    <source>
        <dbReference type="Pfam" id="PF13231"/>
    </source>
</evidence>
<organism evidence="3 4">
    <name type="scientific">Maridesulfovibrio hydrothermalis AM13 = DSM 14728</name>
    <dbReference type="NCBI Taxonomy" id="1121451"/>
    <lineage>
        <taxon>Bacteria</taxon>
        <taxon>Pseudomonadati</taxon>
        <taxon>Thermodesulfobacteriota</taxon>
        <taxon>Desulfovibrionia</taxon>
        <taxon>Desulfovibrionales</taxon>
        <taxon>Desulfovibrionaceae</taxon>
        <taxon>Maridesulfovibrio</taxon>
    </lineage>
</organism>
<feature type="transmembrane region" description="Helical" evidence="1">
    <location>
        <begin position="586"/>
        <end position="603"/>
    </location>
</feature>
<evidence type="ECO:0000313" key="3">
    <source>
        <dbReference type="EMBL" id="CCO24295.1"/>
    </source>
</evidence>
<dbReference type="STRING" id="1121451.DESAM_22028"/>
<feature type="transmembrane region" description="Helical" evidence="1">
    <location>
        <begin position="415"/>
        <end position="434"/>
    </location>
</feature>
<keyword evidence="1" id="KW-0472">Membrane</keyword>
<keyword evidence="1" id="KW-1133">Transmembrane helix</keyword>
<dbReference type="Proteomes" id="UP000010808">
    <property type="component" value="Chromosome"/>
</dbReference>
<feature type="transmembrane region" description="Helical" evidence="1">
    <location>
        <begin position="369"/>
        <end position="386"/>
    </location>
</feature>
<protein>
    <recommendedName>
        <fullName evidence="2">Glycosyltransferase RgtA/B/C/D-like domain-containing protein</fullName>
    </recommendedName>
</protein>
<dbReference type="Pfam" id="PF13231">
    <property type="entry name" value="PMT_2"/>
    <property type="match status" value="1"/>
</dbReference>
<dbReference type="PATRIC" id="fig|1121451.3.peg.2251"/>
<keyword evidence="4" id="KW-1185">Reference proteome</keyword>
<proteinExistence type="predicted"/>
<feature type="transmembrane region" description="Helical" evidence="1">
    <location>
        <begin position="550"/>
        <end position="574"/>
    </location>
</feature>
<feature type="transmembrane region" description="Helical" evidence="1">
    <location>
        <begin position="231"/>
        <end position="248"/>
    </location>
</feature>
<feature type="transmembrane region" description="Helical" evidence="1">
    <location>
        <begin position="191"/>
        <end position="211"/>
    </location>
</feature>
<feature type="domain" description="Glycosyltransferase RgtA/B/C/D-like" evidence="2">
    <location>
        <begin position="300"/>
        <end position="423"/>
    </location>
</feature>
<dbReference type="RefSeq" id="WP_015336895.1">
    <property type="nucleotide sequence ID" value="NC_020055.1"/>
</dbReference>
<keyword evidence="1" id="KW-0812">Transmembrane</keyword>
<evidence type="ECO:0000313" key="4">
    <source>
        <dbReference type="Proteomes" id="UP000010808"/>
    </source>
</evidence>